<feature type="transmembrane region" description="Helical" evidence="7">
    <location>
        <begin position="20"/>
        <end position="44"/>
    </location>
</feature>
<dbReference type="Pfam" id="PF00528">
    <property type="entry name" value="BPD_transp_1"/>
    <property type="match status" value="1"/>
</dbReference>
<evidence type="ECO:0000256" key="2">
    <source>
        <dbReference type="ARBA" id="ARBA00022448"/>
    </source>
</evidence>
<comment type="caution">
    <text evidence="9">The sequence shown here is derived from an EMBL/GenBank/DDBJ whole genome shotgun (WGS) entry which is preliminary data.</text>
</comment>
<organism evidence="9 10">
    <name type="scientific">Noviherbaspirillum denitrificans</name>
    <dbReference type="NCBI Taxonomy" id="1968433"/>
    <lineage>
        <taxon>Bacteria</taxon>
        <taxon>Pseudomonadati</taxon>
        <taxon>Pseudomonadota</taxon>
        <taxon>Betaproteobacteria</taxon>
        <taxon>Burkholderiales</taxon>
        <taxon>Oxalobacteraceae</taxon>
        <taxon>Noviherbaspirillum</taxon>
    </lineage>
</organism>
<feature type="domain" description="ABC transmembrane type-1" evidence="8">
    <location>
        <begin position="342"/>
        <end position="541"/>
    </location>
</feature>
<dbReference type="Gene3D" id="1.10.3720.10">
    <property type="entry name" value="MetI-like"/>
    <property type="match status" value="2"/>
</dbReference>
<dbReference type="GO" id="GO:0055085">
    <property type="term" value="P:transmembrane transport"/>
    <property type="evidence" value="ECO:0007669"/>
    <property type="project" value="InterPro"/>
</dbReference>
<keyword evidence="10" id="KW-1185">Reference proteome</keyword>
<evidence type="ECO:0000256" key="5">
    <source>
        <dbReference type="ARBA" id="ARBA00022989"/>
    </source>
</evidence>
<name>A0A254TCY0_9BURK</name>
<gene>
    <name evidence="9" type="ORF">AYR66_06330</name>
</gene>
<feature type="transmembrane region" description="Helical" evidence="7">
    <location>
        <begin position="413"/>
        <end position="434"/>
    </location>
</feature>
<dbReference type="InterPro" id="IPR000515">
    <property type="entry name" value="MetI-like"/>
</dbReference>
<dbReference type="Proteomes" id="UP000197535">
    <property type="component" value="Unassembled WGS sequence"/>
</dbReference>
<dbReference type="OrthoDB" id="9790211at2"/>
<evidence type="ECO:0000256" key="3">
    <source>
        <dbReference type="ARBA" id="ARBA00022475"/>
    </source>
</evidence>
<accession>A0A254TCY0</accession>
<evidence type="ECO:0000313" key="10">
    <source>
        <dbReference type="Proteomes" id="UP000197535"/>
    </source>
</evidence>
<dbReference type="FunFam" id="1.10.3720.10:FF:000088">
    <property type="entry name" value="Iron(III) ABC transporter, permease protein"/>
    <property type="match status" value="1"/>
</dbReference>
<dbReference type="EMBL" id="LSTO01000001">
    <property type="protein sequence ID" value="OWW19172.1"/>
    <property type="molecule type" value="Genomic_DNA"/>
</dbReference>
<feature type="transmembrane region" description="Helical" evidence="7">
    <location>
        <begin position="153"/>
        <end position="172"/>
    </location>
</feature>
<feature type="transmembrane region" description="Helical" evidence="7">
    <location>
        <begin position="381"/>
        <end position="401"/>
    </location>
</feature>
<keyword evidence="3" id="KW-1003">Cell membrane</keyword>
<keyword evidence="2 7" id="KW-0813">Transport</keyword>
<comment type="similarity">
    <text evidence="7">Belongs to the binding-protein-dependent transport system permease family.</text>
</comment>
<sequence>MRKTPLRPCRSCKGSSQVLLVASLAVAILVGVPILGVLSNLFAGQNAETGATFAHLWSTVLPEYVANSLAIAAIVAVLAGAGGVGCAWLVAVFDFPGKRVFEWALVLPLAMPAYVVAYAYTDFLQFSGPVQSALRASFGWQAGDYWFPPIRSVGGAGILFAMVLYPYVYLLARNAFLERSPRMWDAARTLGMGPWHAFVKVSLPLARPAAVAGIALALMETLADYGAVAYFGVPTLTTGIYKSWYTFSDRTAAAQLAAVLLLAVTALMLLEQKSRGRARYYAVGSRTKMQLPMILRGWRGWGSTLFCLVPVLLGFVIPLAILLRLMLREETVVLGSRYVEWLKNSVVLAGATALIAVLICILLAYAARVTKSRLQAACNRVVSMGYAVPGAVIAVGILIPLSRLDAWGADRGLGFVLTGSVVALVYAYLVRFLAVSYQSVQAGLVKITPSMDASARILGHGLAAMLLRVHAPLLWRSVLTAGLLVFVDVVKELPATLTVRPFNFDTLAVITHQLASDERLGEAALPAFTIVMIAFVPVIILARAIAKGSK</sequence>
<dbReference type="PANTHER" id="PTHR30183:SF2">
    <property type="entry name" value="IRON UTILIZATION PROTEIN"/>
    <property type="match status" value="1"/>
</dbReference>
<keyword evidence="6 7" id="KW-0472">Membrane</keyword>
<dbReference type="SUPFAM" id="SSF161098">
    <property type="entry name" value="MetI-like"/>
    <property type="match status" value="2"/>
</dbReference>
<evidence type="ECO:0000256" key="6">
    <source>
        <dbReference type="ARBA" id="ARBA00023136"/>
    </source>
</evidence>
<comment type="subcellular location">
    <subcellularLocation>
        <location evidence="1 7">Cell membrane</location>
        <topology evidence="1 7">Multi-pass membrane protein</topology>
    </subcellularLocation>
</comment>
<feature type="transmembrane region" description="Helical" evidence="7">
    <location>
        <begin position="100"/>
        <end position="120"/>
    </location>
</feature>
<dbReference type="PROSITE" id="PS50928">
    <property type="entry name" value="ABC_TM1"/>
    <property type="match status" value="2"/>
</dbReference>
<feature type="transmembrane region" description="Helical" evidence="7">
    <location>
        <begin position="209"/>
        <end position="232"/>
    </location>
</feature>
<dbReference type="InterPro" id="IPR035906">
    <property type="entry name" value="MetI-like_sf"/>
</dbReference>
<feature type="domain" description="ABC transmembrane type-1" evidence="8">
    <location>
        <begin position="65"/>
        <end position="271"/>
    </location>
</feature>
<reference evidence="9 10" key="1">
    <citation type="submission" date="2016-02" db="EMBL/GenBank/DDBJ databases">
        <authorList>
            <person name="Wen L."/>
            <person name="He K."/>
            <person name="Yang H."/>
        </authorList>
    </citation>
    <scope>NUCLEOTIDE SEQUENCE [LARGE SCALE GENOMIC DNA]</scope>
    <source>
        <strain evidence="9 10">TSA40</strain>
    </source>
</reference>
<dbReference type="CDD" id="cd06261">
    <property type="entry name" value="TM_PBP2"/>
    <property type="match status" value="2"/>
</dbReference>
<proteinExistence type="inferred from homology"/>
<dbReference type="RefSeq" id="WP_088706091.1">
    <property type="nucleotide sequence ID" value="NZ_LSTO01000001.1"/>
</dbReference>
<evidence type="ECO:0000256" key="1">
    <source>
        <dbReference type="ARBA" id="ARBA00004651"/>
    </source>
</evidence>
<dbReference type="AlphaFoldDB" id="A0A254TCY0"/>
<dbReference type="GO" id="GO:0005886">
    <property type="term" value="C:plasma membrane"/>
    <property type="evidence" value="ECO:0007669"/>
    <property type="project" value="UniProtKB-SubCell"/>
</dbReference>
<keyword evidence="5 7" id="KW-1133">Transmembrane helix</keyword>
<feature type="transmembrane region" description="Helical" evidence="7">
    <location>
        <begin position="252"/>
        <end position="270"/>
    </location>
</feature>
<protein>
    <submittedName>
        <fullName evidence="9">Iron ABC transporter permease</fullName>
    </submittedName>
</protein>
<feature type="transmembrane region" description="Helical" evidence="7">
    <location>
        <begin position="523"/>
        <end position="546"/>
    </location>
</feature>
<evidence type="ECO:0000256" key="7">
    <source>
        <dbReference type="RuleBase" id="RU363032"/>
    </source>
</evidence>
<feature type="transmembrane region" description="Helical" evidence="7">
    <location>
        <begin position="305"/>
        <end position="327"/>
    </location>
</feature>
<evidence type="ECO:0000259" key="8">
    <source>
        <dbReference type="PROSITE" id="PS50928"/>
    </source>
</evidence>
<dbReference type="PANTHER" id="PTHR30183">
    <property type="entry name" value="MOLYBDENUM TRANSPORT SYSTEM PERMEASE PROTEIN MODB"/>
    <property type="match status" value="1"/>
</dbReference>
<feature type="transmembrane region" description="Helical" evidence="7">
    <location>
        <begin position="347"/>
        <end position="369"/>
    </location>
</feature>
<evidence type="ECO:0000256" key="4">
    <source>
        <dbReference type="ARBA" id="ARBA00022692"/>
    </source>
</evidence>
<keyword evidence="4 7" id="KW-0812">Transmembrane</keyword>
<feature type="transmembrane region" description="Helical" evidence="7">
    <location>
        <begin position="64"/>
        <end position="93"/>
    </location>
</feature>
<evidence type="ECO:0000313" key="9">
    <source>
        <dbReference type="EMBL" id="OWW19172.1"/>
    </source>
</evidence>